<dbReference type="EMBL" id="CP011975">
    <property type="protein sequence ID" value="AKP33926.1"/>
    <property type="molecule type" value="Genomic_DNA"/>
</dbReference>
<reference evidence="3" key="3">
    <citation type="submission" date="2015-03" db="EMBL/GenBank/DDBJ databases">
        <authorList>
            <person name="Murphy D."/>
        </authorList>
    </citation>
    <scope>NUCLEOTIDE SEQUENCE [LARGE SCALE GENOMIC DNA]</scope>
    <source>
        <strain evidence="3">IP27925</strain>
    </source>
</reference>
<dbReference type="KEGG" id="yak:ACZ76_10405"/>
<gene>
    <name evidence="2" type="ORF">ACZ76_10405</name>
    <name evidence="3" type="ORF">ERS008460_03121</name>
</gene>
<evidence type="ECO:0000313" key="5">
    <source>
        <dbReference type="Proteomes" id="UP000069914"/>
    </source>
</evidence>
<dbReference type="RefSeq" id="WP_048618882.1">
    <property type="nucleotide sequence ID" value="NZ_CABHQI010000143.1"/>
</dbReference>
<reference evidence="2 5" key="1">
    <citation type="journal article" date="2015" name="Genome Announc.">
        <title>De Novo Genome Sequence of Yersinia aleksiciae Y159T.</title>
        <authorList>
            <person name="Sprague L.D."/>
            <person name="Neubauer H."/>
        </authorList>
    </citation>
    <scope>NUCLEOTIDE SEQUENCE [LARGE SCALE GENOMIC DNA]</scope>
    <source>
        <strain evidence="2 5">159</strain>
    </source>
</reference>
<evidence type="ECO:0000256" key="1">
    <source>
        <dbReference type="SAM" id="SignalP"/>
    </source>
</evidence>
<accession>A0A0T9UM71</accession>
<reference evidence="4" key="2">
    <citation type="submission" date="2015-03" db="EMBL/GenBank/DDBJ databases">
        <authorList>
            <consortium name="Pathogen Informatics"/>
        </authorList>
    </citation>
    <scope>NUCLEOTIDE SEQUENCE [LARGE SCALE GENOMIC DNA]</scope>
    <source>
        <strain evidence="4">IP27925</strain>
    </source>
</reference>
<dbReference type="Proteomes" id="UP000069914">
    <property type="component" value="Chromosome"/>
</dbReference>
<name>A0A0T9UM71_YERAE</name>
<organism evidence="3 4">
    <name type="scientific">Yersinia aleksiciae</name>
    <dbReference type="NCBI Taxonomy" id="263819"/>
    <lineage>
        <taxon>Bacteria</taxon>
        <taxon>Pseudomonadati</taxon>
        <taxon>Pseudomonadota</taxon>
        <taxon>Gammaproteobacteria</taxon>
        <taxon>Enterobacterales</taxon>
        <taxon>Yersiniaceae</taxon>
        <taxon>Yersinia</taxon>
    </lineage>
</organism>
<sequence length="220" mass="24588">MNLLLFIAASLLPFSALAAIDIQPHVLEMRQTNAVVNVINHSSMTEYVTVQLYQINNPGVSPEQESLTSVGEQPRPSLFAVPAKLTLGPKQSGRILLKALQPPEKEQIYRLSVVPEKNLGISGGHGAVLGVQLSYMGLIRHLPTSPQYQWKHRCIEGALELQNTGNTRLRWHQLKTKEQDIADFNLYPEQRRQLAVNDVQGMIEDETFSLRCNADPKTVD</sequence>
<protein>
    <submittedName>
        <fullName evidence="3">Alpha-related fimbriae chaperone 2</fullName>
    </submittedName>
</protein>
<keyword evidence="1" id="KW-0732">Signal</keyword>
<dbReference type="OrthoDB" id="9003790at2"/>
<dbReference type="InterPro" id="IPR013783">
    <property type="entry name" value="Ig-like_fold"/>
</dbReference>
<dbReference type="GeneID" id="61903426"/>
<dbReference type="Proteomes" id="UP000040088">
    <property type="component" value="Unassembled WGS sequence"/>
</dbReference>
<dbReference type="Gene3D" id="2.60.40.10">
    <property type="entry name" value="Immunoglobulins"/>
    <property type="match status" value="1"/>
</dbReference>
<dbReference type="EMBL" id="CQEM01000015">
    <property type="protein sequence ID" value="CNL52789.1"/>
    <property type="molecule type" value="Genomic_DNA"/>
</dbReference>
<evidence type="ECO:0000313" key="4">
    <source>
        <dbReference type="Proteomes" id="UP000040088"/>
    </source>
</evidence>
<feature type="chain" id="PRO_5006698898" evidence="1">
    <location>
        <begin position="19"/>
        <end position="220"/>
    </location>
</feature>
<proteinExistence type="predicted"/>
<evidence type="ECO:0000313" key="3">
    <source>
        <dbReference type="EMBL" id="CNL52789.1"/>
    </source>
</evidence>
<keyword evidence="5" id="KW-1185">Reference proteome</keyword>
<feature type="signal peptide" evidence="1">
    <location>
        <begin position="1"/>
        <end position="18"/>
    </location>
</feature>
<dbReference type="AlphaFoldDB" id="A0A0T9UM71"/>
<evidence type="ECO:0000313" key="2">
    <source>
        <dbReference type="EMBL" id="AKP33926.1"/>
    </source>
</evidence>